<proteinExistence type="inferred from homology"/>
<dbReference type="InterPro" id="IPR006303">
    <property type="entry name" value="FliR"/>
</dbReference>
<keyword evidence="5 10" id="KW-0812">Transmembrane</keyword>
<evidence type="ECO:0000256" key="7">
    <source>
        <dbReference type="ARBA" id="ARBA00023136"/>
    </source>
</evidence>
<accession>A0A0C1QY80</accession>
<keyword evidence="6 10" id="KW-1133">Transmembrane helix</keyword>
<evidence type="ECO:0000256" key="8">
    <source>
        <dbReference type="ARBA" id="ARBA00023143"/>
    </source>
</evidence>
<dbReference type="Pfam" id="PF01311">
    <property type="entry name" value="Bac_export_1"/>
    <property type="match status" value="1"/>
</dbReference>
<evidence type="ECO:0000256" key="1">
    <source>
        <dbReference type="ARBA" id="ARBA00002578"/>
    </source>
</evidence>
<comment type="caution">
    <text evidence="11">The sequence shown here is derived from an EMBL/GenBank/DDBJ whole genome shotgun (WGS) entry which is preliminary data.</text>
</comment>
<evidence type="ECO:0000256" key="3">
    <source>
        <dbReference type="ARBA" id="ARBA00021717"/>
    </source>
</evidence>
<dbReference type="PANTHER" id="PTHR30065">
    <property type="entry name" value="FLAGELLAR BIOSYNTHETIC PROTEIN FLIR"/>
    <property type="match status" value="1"/>
</dbReference>
<evidence type="ECO:0000256" key="6">
    <source>
        <dbReference type="ARBA" id="ARBA00022989"/>
    </source>
</evidence>
<keyword evidence="8 10" id="KW-0975">Bacterial flagellum</keyword>
<feature type="transmembrane region" description="Helical" evidence="10">
    <location>
        <begin position="15"/>
        <end position="35"/>
    </location>
</feature>
<comment type="subcellular location">
    <subcellularLocation>
        <location evidence="10">Cell membrane</location>
        <topology evidence="10">Multi-pass membrane protein</topology>
    </subcellularLocation>
    <subcellularLocation>
        <location evidence="10">Bacterial flagellum basal body</location>
    </subcellularLocation>
</comment>
<dbReference type="GO" id="GO:0009425">
    <property type="term" value="C:bacterial-type flagellum basal body"/>
    <property type="evidence" value="ECO:0007669"/>
    <property type="project" value="UniProtKB-SubCell"/>
</dbReference>
<evidence type="ECO:0000256" key="2">
    <source>
        <dbReference type="ARBA" id="ARBA00009772"/>
    </source>
</evidence>
<sequence length="259" mass="28200">MLIFYMTLVEFSNSGLFSVFLVFSRVGSAFMFIPAIGETSVPTMVKVIFAGAVSLLIFSSMPNNILFPDSVISIAALLFGEISIGIMIGLTTKFIISAVHVFGLVMATQSGLASAMLFDPAQATQGSLFGNFFTILAIMLILSLDLHLVIISGLADTYKHLPIGGFAQHFESFSELIIRSASSAFITGVKMSLPFLVVSLMLFLGVGILAKLIPQLQVFSLIFPIQIIINVLVFIFILSSLSMWFVDYYQEQLSQIYGS</sequence>
<keyword evidence="12" id="KW-1185">Reference proteome</keyword>
<dbReference type="GO" id="GO:0006605">
    <property type="term" value="P:protein targeting"/>
    <property type="evidence" value="ECO:0007669"/>
    <property type="project" value="UniProtKB-UniRule"/>
</dbReference>
<dbReference type="Proteomes" id="UP000031258">
    <property type="component" value="Unassembled WGS sequence"/>
</dbReference>
<dbReference type="PANTHER" id="PTHR30065:SF1">
    <property type="entry name" value="SURFACE PRESENTATION OF ANTIGENS PROTEIN SPAR"/>
    <property type="match status" value="1"/>
</dbReference>
<evidence type="ECO:0000256" key="10">
    <source>
        <dbReference type="RuleBase" id="RU362071"/>
    </source>
</evidence>
<reference evidence="11 12" key="1">
    <citation type="submission" date="2014-11" db="EMBL/GenBank/DDBJ databases">
        <title>A Rickettsiales Symbiont of Amoebae With Ancient Features.</title>
        <authorList>
            <person name="Schulz F."/>
            <person name="Martijn J."/>
            <person name="Wascher F."/>
            <person name="Kostanjsek R."/>
            <person name="Ettema T.J."/>
            <person name="Horn M."/>
        </authorList>
    </citation>
    <scope>NUCLEOTIDE SEQUENCE [LARGE SCALE GENOMIC DNA]</scope>
    <source>
        <strain evidence="11 12">UWC36</strain>
    </source>
</reference>
<name>A0A0C1QY80_9RICK</name>
<evidence type="ECO:0000256" key="5">
    <source>
        <dbReference type="ARBA" id="ARBA00022692"/>
    </source>
</evidence>
<dbReference type="InterPro" id="IPR002010">
    <property type="entry name" value="T3SS_IM_R"/>
</dbReference>
<comment type="function">
    <text evidence="1 10">Role in flagellar biosynthesis.</text>
</comment>
<organism evidence="11 12">
    <name type="scientific">Candidatus Jidaibacter acanthamoebae</name>
    <dbReference type="NCBI Taxonomy" id="86105"/>
    <lineage>
        <taxon>Bacteria</taxon>
        <taxon>Pseudomonadati</taxon>
        <taxon>Pseudomonadota</taxon>
        <taxon>Alphaproteobacteria</taxon>
        <taxon>Rickettsiales</taxon>
        <taxon>Candidatus Midichloriaceae</taxon>
        <taxon>Candidatus Jidaibacter</taxon>
    </lineage>
</organism>
<gene>
    <name evidence="11" type="ORF">NF27_EY00610</name>
</gene>
<evidence type="ECO:0000256" key="4">
    <source>
        <dbReference type="ARBA" id="ARBA00022475"/>
    </source>
</evidence>
<feature type="transmembrane region" description="Helical" evidence="10">
    <location>
        <begin position="71"/>
        <end position="91"/>
    </location>
</feature>
<evidence type="ECO:0000313" key="11">
    <source>
        <dbReference type="EMBL" id="KIE04965.1"/>
    </source>
</evidence>
<dbReference type="GO" id="GO:0044780">
    <property type="term" value="P:bacterial-type flagellum assembly"/>
    <property type="evidence" value="ECO:0007669"/>
    <property type="project" value="UniProtKB-UniRule"/>
</dbReference>
<dbReference type="STRING" id="86105.NF27_EY00610"/>
<feature type="transmembrane region" description="Helical" evidence="10">
    <location>
        <begin position="193"/>
        <end position="213"/>
    </location>
</feature>
<dbReference type="PRINTS" id="PR00953">
    <property type="entry name" value="TYPE3IMRPROT"/>
</dbReference>
<comment type="similarity">
    <text evidence="2 10">Belongs to the FliR/MopE/SpaR family.</text>
</comment>
<feature type="transmembrane region" description="Helical" evidence="10">
    <location>
        <begin position="219"/>
        <end position="246"/>
    </location>
</feature>
<evidence type="ECO:0000256" key="9">
    <source>
        <dbReference type="NCBIfam" id="TIGR01400"/>
    </source>
</evidence>
<feature type="transmembrane region" description="Helical" evidence="10">
    <location>
        <begin position="130"/>
        <end position="151"/>
    </location>
</feature>
<feature type="transmembrane region" description="Helical" evidence="10">
    <location>
        <begin position="98"/>
        <end position="118"/>
    </location>
</feature>
<protein>
    <recommendedName>
        <fullName evidence="3 9">Flagellar biosynthetic protein FliR</fullName>
    </recommendedName>
</protein>
<feature type="transmembrane region" description="Helical" evidence="10">
    <location>
        <begin position="47"/>
        <end position="65"/>
    </location>
</feature>
<dbReference type="AlphaFoldDB" id="A0A0C1QY80"/>
<dbReference type="EMBL" id="JSWE01000124">
    <property type="protein sequence ID" value="KIE04965.1"/>
    <property type="molecule type" value="Genomic_DNA"/>
</dbReference>
<keyword evidence="7 10" id="KW-0472">Membrane</keyword>
<evidence type="ECO:0000313" key="12">
    <source>
        <dbReference type="Proteomes" id="UP000031258"/>
    </source>
</evidence>
<dbReference type="GO" id="GO:0005886">
    <property type="term" value="C:plasma membrane"/>
    <property type="evidence" value="ECO:0007669"/>
    <property type="project" value="UniProtKB-SubCell"/>
</dbReference>
<dbReference type="NCBIfam" id="TIGR01400">
    <property type="entry name" value="fliR"/>
    <property type="match status" value="1"/>
</dbReference>
<keyword evidence="4 10" id="KW-1003">Cell membrane</keyword>